<accession>A0A5N7IVF8</accession>
<organism evidence="1 2">
    <name type="scientific">Clostridium estertheticum</name>
    <dbReference type="NCBI Taxonomy" id="238834"/>
    <lineage>
        <taxon>Bacteria</taxon>
        <taxon>Bacillati</taxon>
        <taxon>Bacillota</taxon>
        <taxon>Clostridia</taxon>
        <taxon>Eubacteriales</taxon>
        <taxon>Clostridiaceae</taxon>
        <taxon>Clostridium</taxon>
    </lineage>
</organism>
<dbReference type="RefSeq" id="WP_162523358.1">
    <property type="nucleotide sequence ID" value="NZ_SPSE01000058.1"/>
</dbReference>
<name>A0A5N7IVF8_9CLOT</name>
<sequence>MKSNFCFISYRRYEKVAFRYEKVAFNELPGMKKLPLGMKKLPLVFQCVGTTSLTRCPKHIKQSTVKHL</sequence>
<comment type="caution">
    <text evidence="1">The sequence shown here is derived from an EMBL/GenBank/DDBJ whole genome shotgun (WGS) entry which is preliminary data.</text>
</comment>
<dbReference type="AlphaFoldDB" id="A0A5N7IVF8"/>
<proteinExistence type="predicted"/>
<evidence type="ECO:0000313" key="1">
    <source>
        <dbReference type="EMBL" id="MPQ64950.1"/>
    </source>
</evidence>
<dbReference type="Proteomes" id="UP000342249">
    <property type="component" value="Unassembled WGS sequence"/>
</dbReference>
<protein>
    <submittedName>
        <fullName evidence="1">Uncharacterized protein</fullName>
    </submittedName>
</protein>
<dbReference type="EMBL" id="SPSF01000061">
    <property type="protein sequence ID" value="MPQ64950.1"/>
    <property type="molecule type" value="Genomic_DNA"/>
</dbReference>
<gene>
    <name evidence="1" type="ORF">E4V82_23085</name>
</gene>
<reference evidence="1 2" key="1">
    <citation type="journal article" date="2019" name="Lett. Appl. Microbiol.">
        <title>A case of 'blown pack' spoilage of vacuum-packaged pork likely associated with Clostridium estertheticum in Canada.</title>
        <authorList>
            <person name="Zhang P."/>
            <person name="Ward P."/>
            <person name="McMullen L.M."/>
            <person name="Yang X."/>
        </authorList>
    </citation>
    <scope>NUCLEOTIDE SEQUENCE [LARGE SCALE GENOMIC DNA]</scope>
    <source>
        <strain evidence="1 2">MA19</strain>
    </source>
</reference>
<evidence type="ECO:0000313" key="2">
    <source>
        <dbReference type="Proteomes" id="UP000342249"/>
    </source>
</evidence>